<dbReference type="Gene3D" id="3.30.160.60">
    <property type="entry name" value="Classic Zinc Finger"/>
    <property type="match status" value="1"/>
</dbReference>
<dbReference type="PANTHER" id="PTHR25462:SF296">
    <property type="entry name" value="MEIOTIC P26, ISOFORM F"/>
    <property type="match status" value="1"/>
</dbReference>
<dbReference type="PROSITE" id="PS50119">
    <property type="entry name" value="ZF_BBOX"/>
    <property type="match status" value="1"/>
</dbReference>
<evidence type="ECO:0000259" key="3">
    <source>
        <dbReference type="PROSITE" id="PS50119"/>
    </source>
</evidence>
<keyword evidence="1" id="KW-0479">Metal-binding</keyword>
<dbReference type="AlphaFoldDB" id="A0A6J8BPM3"/>
<name>A0A6J8BPM3_MYTCO</name>
<proteinExistence type="predicted"/>
<keyword evidence="1" id="KW-0862">Zinc</keyword>
<feature type="coiled-coil region" evidence="2">
    <location>
        <begin position="196"/>
        <end position="246"/>
    </location>
</feature>
<keyword evidence="1" id="KW-0863">Zinc-finger</keyword>
<keyword evidence="2" id="KW-0175">Coiled coil</keyword>
<dbReference type="GO" id="GO:0008270">
    <property type="term" value="F:zinc ion binding"/>
    <property type="evidence" value="ECO:0007669"/>
    <property type="project" value="UniProtKB-KW"/>
</dbReference>
<feature type="domain" description="B box-type" evidence="3">
    <location>
        <begin position="6"/>
        <end position="53"/>
    </location>
</feature>
<accession>A0A6J8BPM3</accession>
<dbReference type="PANTHER" id="PTHR25462">
    <property type="entry name" value="BONUS, ISOFORM C-RELATED"/>
    <property type="match status" value="1"/>
</dbReference>
<protein>
    <recommendedName>
        <fullName evidence="3">B box-type domain-containing protein</fullName>
    </recommendedName>
</protein>
<dbReference type="OrthoDB" id="6270329at2759"/>
<evidence type="ECO:0000313" key="5">
    <source>
        <dbReference type="Proteomes" id="UP000507470"/>
    </source>
</evidence>
<gene>
    <name evidence="4" type="ORF">MCOR_20622</name>
</gene>
<dbReference type="SUPFAM" id="SSF57845">
    <property type="entry name" value="B-box zinc-binding domain"/>
    <property type="match status" value="1"/>
</dbReference>
<evidence type="ECO:0000256" key="1">
    <source>
        <dbReference type="PROSITE-ProRule" id="PRU00024"/>
    </source>
</evidence>
<organism evidence="4 5">
    <name type="scientific">Mytilus coruscus</name>
    <name type="common">Sea mussel</name>
    <dbReference type="NCBI Taxonomy" id="42192"/>
    <lineage>
        <taxon>Eukaryota</taxon>
        <taxon>Metazoa</taxon>
        <taxon>Spiralia</taxon>
        <taxon>Lophotrochozoa</taxon>
        <taxon>Mollusca</taxon>
        <taxon>Bivalvia</taxon>
        <taxon>Autobranchia</taxon>
        <taxon>Pteriomorphia</taxon>
        <taxon>Mytilida</taxon>
        <taxon>Mytiloidea</taxon>
        <taxon>Mytilidae</taxon>
        <taxon>Mytilinae</taxon>
        <taxon>Mytilus</taxon>
    </lineage>
</organism>
<dbReference type="Proteomes" id="UP000507470">
    <property type="component" value="Unassembled WGS sequence"/>
</dbReference>
<evidence type="ECO:0000256" key="2">
    <source>
        <dbReference type="SAM" id="Coils"/>
    </source>
</evidence>
<dbReference type="InterPro" id="IPR000315">
    <property type="entry name" value="Znf_B-box"/>
</dbReference>
<dbReference type="InterPro" id="IPR047153">
    <property type="entry name" value="TRIM45/56/19-like"/>
</dbReference>
<sequence length="324" mass="37080">MATAEPSCDICLKLHVTKSASVWCSESKEATCEDCKQRHRIQKATKNHETIPIEDYQELPLYITNIKLECEDHNQKLDFYCSFHSEPCCTRCVSEKHKDCREIKPLPEVADGVKSSAALSDLQDRVSDMSQVIGQLIQEKIDNKSNLQSTTIIDEVEHVRKAVNKHLDTIQDEMLTNHGDNDRQQIDNIDCLVDKLSEMKTNVDEIANALEKTKQHASNFQTFLGINKWIREIENHEMELRSAQNDQSMANVDIQIRINPLLSKIERDVSEFGKLEIYNSPPKKLVLRKEKQGQQLLIPSSPSIRRIQLSTIRSFDIPKGSQNV</sequence>
<keyword evidence="5" id="KW-1185">Reference proteome</keyword>
<evidence type="ECO:0000313" key="4">
    <source>
        <dbReference type="EMBL" id="CAC5385040.1"/>
    </source>
</evidence>
<reference evidence="4 5" key="1">
    <citation type="submission" date="2020-06" db="EMBL/GenBank/DDBJ databases">
        <authorList>
            <person name="Li R."/>
            <person name="Bekaert M."/>
        </authorList>
    </citation>
    <scope>NUCLEOTIDE SEQUENCE [LARGE SCALE GENOMIC DNA]</scope>
    <source>
        <strain evidence="5">wild</strain>
    </source>
</reference>
<dbReference type="EMBL" id="CACVKT020003686">
    <property type="protein sequence ID" value="CAC5385040.1"/>
    <property type="molecule type" value="Genomic_DNA"/>
</dbReference>